<evidence type="ECO:0000313" key="2">
    <source>
        <dbReference type="Proteomes" id="UP001172386"/>
    </source>
</evidence>
<accession>A0ACC2ZX15</accession>
<name>A0ACC2ZX15_9EURO</name>
<keyword evidence="2" id="KW-1185">Reference proteome</keyword>
<organism evidence="1 2">
    <name type="scientific">Neophaeococcomyces mojaviensis</name>
    <dbReference type="NCBI Taxonomy" id="3383035"/>
    <lineage>
        <taxon>Eukaryota</taxon>
        <taxon>Fungi</taxon>
        <taxon>Dikarya</taxon>
        <taxon>Ascomycota</taxon>
        <taxon>Pezizomycotina</taxon>
        <taxon>Eurotiomycetes</taxon>
        <taxon>Chaetothyriomycetidae</taxon>
        <taxon>Chaetothyriales</taxon>
        <taxon>Chaetothyriales incertae sedis</taxon>
        <taxon>Neophaeococcomyces</taxon>
    </lineage>
</organism>
<comment type="caution">
    <text evidence="1">The sequence shown here is derived from an EMBL/GenBank/DDBJ whole genome shotgun (WGS) entry which is preliminary data.</text>
</comment>
<sequence length="1109" mass="126188">MDTDGTSTESATIMEKRVTNHTSGIVDLTLSDDEAPRRPSLPKNWQKSPMRLVKIEPHETIEIDPLPELQPLTKEELKPSCGDLQLPEPDSNFENDMLRMLDEYNTNAADPEHVTSSDNEYETTMSAYKRKDYEVRAKRNADQRVDDDEVELWRLKAAFSKAKKQRAKEEAHKKRAQEFHSMFVEEVNENEEEELLPPTTPALEEAMNLDDPTISNTNESVFISDTEEERPYQEARCGKNRQKKPRKTFGNAKSCVQKKASGGRRGGRCAKSPTMLNLGSLMRNNIVADARANQGAYEQPTFATRNKRDALAALIGSIPQEHQSTGRGMKKKLDSACKQFQWQGRGSMRPDGAGGWRLKGMATSLKHFQLLSAAWGCAREAGSDSPYGGILADTMGYGKTVQALTIMVENQPKTNGKNRTTLIICPASICLQWMEEIAKHLDDGIMENILIWRSGHRLEGVNDSDVCKQLRRYSIVITTYHEIMRQYPKCEPPAEIVSDKGKDDWWRNYYEKNKGPFLRMPFFRIILDEAQIIKNHESRTSKACRLLTSKYRWVITGTPLSNCLEELYSYFDFLGVEGAGSFEQFKKNFGKRSDLTMQRLDAILRKIMIRRTGSDRMFGAPLTSLPALDHQTISVEFNTVEKAIYSIVRRRFITRINDWSAAGRVNQLSRSIFVMLLRLRQMCAHVLMASTTIRDLLEAEDVEKLWKLVDRHALQGATGTSNQQAVILKKILRSAKDEKEEARATPFSGTSLDNSIDLTVNDADFDYRGLFYRLQHEGVWDRVRNRSACHQCNDVPENPKLSIPCSHLFCSECIKVLMESGQASNIEATCPVCQGPILGSADMTAMEQIAAQAGHRTSFTPPELRETKRRKTKKDEFEWLSIKGAHLMSTKVQVISSTLEEWITRDPEAKIVIFTLFIPMVKVLAKLCQQKGWGYQEYTGQLSTDQRNRALQQWKDRDKDHKILLMSMRAGGLGLNLVESSYVVIVDPWWNEPAEDQAFSRVYRIGQKKDCVVRRIVIKDAVDTQLMLHLQKLKAQECDRVIDGRSQQELTIPDLLRLFGTTRRDSETGGIMIQHEDDEEADEFVIANDQMVVDESDVEETKRAPARPL</sequence>
<reference evidence="1" key="1">
    <citation type="submission" date="2022-10" db="EMBL/GenBank/DDBJ databases">
        <title>Culturing micro-colonial fungi from biological soil crusts in the Mojave desert and describing Neophaeococcomyces mojavensis, and introducing the new genera and species Taxawa tesnikishii.</title>
        <authorList>
            <person name="Kurbessoian T."/>
            <person name="Stajich J.E."/>
        </authorList>
    </citation>
    <scope>NUCLEOTIDE SEQUENCE</scope>
    <source>
        <strain evidence="1">JES_112</strain>
    </source>
</reference>
<dbReference type="Proteomes" id="UP001172386">
    <property type="component" value="Unassembled WGS sequence"/>
</dbReference>
<gene>
    <name evidence="1" type="ORF">H2198_008550</name>
</gene>
<evidence type="ECO:0000313" key="1">
    <source>
        <dbReference type="EMBL" id="KAJ9652164.1"/>
    </source>
</evidence>
<dbReference type="EMBL" id="JAPDRQ010000212">
    <property type="protein sequence ID" value="KAJ9652164.1"/>
    <property type="molecule type" value="Genomic_DNA"/>
</dbReference>
<proteinExistence type="predicted"/>
<protein>
    <submittedName>
        <fullName evidence="1">Uncharacterized protein</fullName>
    </submittedName>
</protein>